<proteinExistence type="predicted"/>
<organism evidence="8 9">
    <name type="scientific">Emticicia soli</name>
    <dbReference type="NCBI Taxonomy" id="2027878"/>
    <lineage>
        <taxon>Bacteria</taxon>
        <taxon>Pseudomonadati</taxon>
        <taxon>Bacteroidota</taxon>
        <taxon>Cytophagia</taxon>
        <taxon>Cytophagales</taxon>
        <taxon>Leadbetterellaceae</taxon>
        <taxon>Emticicia</taxon>
    </lineage>
</organism>
<evidence type="ECO:0000259" key="7">
    <source>
        <dbReference type="PROSITE" id="PS50110"/>
    </source>
</evidence>
<dbReference type="Gene3D" id="3.40.50.2300">
    <property type="match status" value="1"/>
</dbReference>
<dbReference type="Pfam" id="PF00072">
    <property type="entry name" value="Response_reg"/>
    <property type="match status" value="1"/>
</dbReference>
<evidence type="ECO:0000313" key="8">
    <source>
        <dbReference type="EMBL" id="MFD2523947.1"/>
    </source>
</evidence>
<sequence length="134" mass="15213">MNKKLKLLIIDDEASIRKVLEHFLNKEFEVTVKNDGMEGMSWLEAGNDTDFIIADLNMPNLSGKEFTKVIRASNLYGDIPIIILSGTDESKERIECLNIGADDFMLKPFNPMEVHAKIKAILRRVKPKSIVDSY</sequence>
<feature type="modified residue" description="4-aspartylphosphate" evidence="6">
    <location>
        <position position="55"/>
    </location>
</feature>
<dbReference type="InterPro" id="IPR011006">
    <property type="entry name" value="CheY-like_superfamily"/>
</dbReference>
<gene>
    <name evidence="8" type="ORF">ACFSR2_23810</name>
</gene>
<dbReference type="PANTHER" id="PTHR48111:SF1">
    <property type="entry name" value="TWO-COMPONENT RESPONSE REGULATOR ORR33"/>
    <property type="match status" value="1"/>
</dbReference>
<evidence type="ECO:0000256" key="5">
    <source>
        <dbReference type="ARBA" id="ARBA00023163"/>
    </source>
</evidence>
<comment type="caution">
    <text evidence="8">The sequence shown here is derived from an EMBL/GenBank/DDBJ whole genome shotgun (WGS) entry which is preliminary data.</text>
</comment>
<dbReference type="RefSeq" id="WP_340238786.1">
    <property type="nucleotide sequence ID" value="NZ_JBBEWC010000010.1"/>
</dbReference>
<evidence type="ECO:0000256" key="1">
    <source>
        <dbReference type="ARBA" id="ARBA00022553"/>
    </source>
</evidence>
<dbReference type="SMART" id="SM00448">
    <property type="entry name" value="REC"/>
    <property type="match status" value="1"/>
</dbReference>
<keyword evidence="9" id="KW-1185">Reference proteome</keyword>
<dbReference type="Proteomes" id="UP001597510">
    <property type="component" value="Unassembled WGS sequence"/>
</dbReference>
<name>A0ABW5JGD4_9BACT</name>
<keyword evidence="3" id="KW-0805">Transcription regulation</keyword>
<keyword evidence="5" id="KW-0804">Transcription</keyword>
<dbReference type="InterPro" id="IPR001789">
    <property type="entry name" value="Sig_transdc_resp-reg_receiver"/>
</dbReference>
<protein>
    <submittedName>
        <fullName evidence="8">Response regulator transcription factor</fullName>
    </submittedName>
</protein>
<evidence type="ECO:0000256" key="4">
    <source>
        <dbReference type="ARBA" id="ARBA00023125"/>
    </source>
</evidence>
<feature type="domain" description="Response regulatory" evidence="7">
    <location>
        <begin position="6"/>
        <end position="122"/>
    </location>
</feature>
<accession>A0ABW5JGD4</accession>
<dbReference type="EMBL" id="JBHULC010000039">
    <property type="protein sequence ID" value="MFD2523947.1"/>
    <property type="molecule type" value="Genomic_DNA"/>
</dbReference>
<dbReference type="PROSITE" id="PS50110">
    <property type="entry name" value="RESPONSE_REGULATORY"/>
    <property type="match status" value="1"/>
</dbReference>
<dbReference type="SUPFAM" id="SSF52172">
    <property type="entry name" value="CheY-like"/>
    <property type="match status" value="1"/>
</dbReference>
<reference evidence="9" key="1">
    <citation type="journal article" date="2019" name="Int. J. Syst. Evol. Microbiol.">
        <title>The Global Catalogue of Microorganisms (GCM) 10K type strain sequencing project: providing services to taxonomists for standard genome sequencing and annotation.</title>
        <authorList>
            <consortium name="The Broad Institute Genomics Platform"/>
            <consortium name="The Broad Institute Genome Sequencing Center for Infectious Disease"/>
            <person name="Wu L."/>
            <person name="Ma J."/>
        </authorList>
    </citation>
    <scope>NUCLEOTIDE SEQUENCE [LARGE SCALE GENOMIC DNA]</scope>
    <source>
        <strain evidence="9">KCTC 52344</strain>
    </source>
</reference>
<keyword evidence="1 6" id="KW-0597">Phosphoprotein</keyword>
<dbReference type="PANTHER" id="PTHR48111">
    <property type="entry name" value="REGULATOR OF RPOS"/>
    <property type="match status" value="1"/>
</dbReference>
<evidence type="ECO:0000313" key="9">
    <source>
        <dbReference type="Proteomes" id="UP001597510"/>
    </source>
</evidence>
<evidence type="ECO:0000256" key="6">
    <source>
        <dbReference type="PROSITE-ProRule" id="PRU00169"/>
    </source>
</evidence>
<dbReference type="InterPro" id="IPR039420">
    <property type="entry name" value="WalR-like"/>
</dbReference>
<evidence type="ECO:0000256" key="3">
    <source>
        <dbReference type="ARBA" id="ARBA00023015"/>
    </source>
</evidence>
<keyword evidence="2" id="KW-0902">Two-component regulatory system</keyword>
<evidence type="ECO:0000256" key="2">
    <source>
        <dbReference type="ARBA" id="ARBA00023012"/>
    </source>
</evidence>
<keyword evidence="4" id="KW-0238">DNA-binding</keyword>